<keyword evidence="2" id="KW-1185">Reference proteome</keyword>
<protein>
    <submittedName>
        <fullName evidence="1">Uncharacterized protein</fullName>
    </submittedName>
</protein>
<proteinExistence type="predicted"/>
<sequence>MKTAIILMLTMYGFITINSFAHDVLPAIHSFHRLPTNTQTTPLIKHHHIHRATSAKRIDPT</sequence>
<evidence type="ECO:0000313" key="1">
    <source>
        <dbReference type="EMBL" id="AXF84334.1"/>
    </source>
</evidence>
<dbReference type="AlphaFoldDB" id="A0A345D7J6"/>
<name>A0A345D7J6_9BURK</name>
<dbReference type="Proteomes" id="UP000252182">
    <property type="component" value="Chromosome"/>
</dbReference>
<organism evidence="1 2">
    <name type="scientific">Ephemeroptericola cinctiostellae</name>
    <dbReference type="NCBI Taxonomy" id="2268024"/>
    <lineage>
        <taxon>Bacteria</taxon>
        <taxon>Pseudomonadati</taxon>
        <taxon>Pseudomonadota</taxon>
        <taxon>Betaproteobacteria</taxon>
        <taxon>Burkholderiales</taxon>
        <taxon>Burkholderiaceae</taxon>
        <taxon>Ephemeroptericola</taxon>
    </lineage>
</organism>
<dbReference type="EMBL" id="CP031124">
    <property type="protein sequence ID" value="AXF84334.1"/>
    <property type="molecule type" value="Genomic_DNA"/>
</dbReference>
<reference evidence="2" key="1">
    <citation type="submission" date="2018-07" db="EMBL/GenBank/DDBJ databases">
        <authorList>
            <person name="Kim H."/>
        </authorList>
    </citation>
    <scope>NUCLEOTIDE SEQUENCE [LARGE SCALE GENOMIC DNA]</scope>
    <source>
        <strain evidence="2">F02</strain>
    </source>
</reference>
<gene>
    <name evidence="1" type="ORF">DTO96_100036</name>
</gene>
<accession>A0A345D7J6</accession>
<dbReference type="KEGG" id="hyf:DTO96_100036"/>
<evidence type="ECO:0000313" key="2">
    <source>
        <dbReference type="Proteomes" id="UP000252182"/>
    </source>
</evidence>
<dbReference type="RefSeq" id="WP_157964278.1">
    <property type="nucleotide sequence ID" value="NZ_CP031124.1"/>
</dbReference>